<proteinExistence type="predicted"/>
<sequence length="105" mass="11599">MTGRPQVLKGLDGLHTRECIRPIGSLKIASRAGSFVRGVKLPHIPPHASLPPRNERLGVLRIEMCTQCCLVGPAFRVQQPFHDPPTVSRFRALFGEGQVRRPGIL</sequence>
<accession>A0A7W6LLA6</accession>
<organism evidence="1 2">
    <name type="scientific">Rhizobium rhizoryzae</name>
    <dbReference type="NCBI Taxonomy" id="451876"/>
    <lineage>
        <taxon>Bacteria</taxon>
        <taxon>Pseudomonadati</taxon>
        <taxon>Pseudomonadota</taxon>
        <taxon>Alphaproteobacteria</taxon>
        <taxon>Hyphomicrobiales</taxon>
        <taxon>Rhizobiaceae</taxon>
        <taxon>Rhizobium/Agrobacterium group</taxon>
        <taxon>Rhizobium</taxon>
    </lineage>
</organism>
<evidence type="ECO:0000313" key="1">
    <source>
        <dbReference type="EMBL" id="MBB4146162.1"/>
    </source>
</evidence>
<dbReference type="AlphaFoldDB" id="A0A7W6LLA6"/>
<comment type="caution">
    <text evidence="1">The sequence shown here is derived from an EMBL/GenBank/DDBJ whole genome shotgun (WGS) entry which is preliminary data.</text>
</comment>
<evidence type="ECO:0000313" key="2">
    <source>
        <dbReference type="Proteomes" id="UP000519897"/>
    </source>
</evidence>
<gene>
    <name evidence="1" type="ORF">GGQ72_004732</name>
</gene>
<reference evidence="1 2" key="1">
    <citation type="submission" date="2020-08" db="EMBL/GenBank/DDBJ databases">
        <title>Genomic Encyclopedia of Type Strains, Phase IV (KMG-IV): sequencing the most valuable type-strain genomes for metagenomic binning, comparative biology and taxonomic classification.</title>
        <authorList>
            <person name="Goeker M."/>
        </authorList>
    </citation>
    <scope>NUCLEOTIDE SEQUENCE [LARGE SCALE GENOMIC DNA]</scope>
    <source>
        <strain evidence="1 2">DSM 29514</strain>
    </source>
</reference>
<keyword evidence="2" id="KW-1185">Reference proteome</keyword>
<dbReference type="Proteomes" id="UP000519897">
    <property type="component" value="Unassembled WGS sequence"/>
</dbReference>
<name>A0A7W6LLA6_9HYPH</name>
<dbReference type="EMBL" id="JACIEC010000020">
    <property type="protein sequence ID" value="MBB4146162.1"/>
    <property type="molecule type" value="Genomic_DNA"/>
</dbReference>
<protein>
    <submittedName>
        <fullName evidence="1">Uncharacterized protein</fullName>
    </submittedName>
</protein>